<comment type="caution">
    <text evidence="2">The sequence shown here is derived from an EMBL/GenBank/DDBJ whole genome shotgun (WGS) entry which is preliminary data.</text>
</comment>
<evidence type="ECO:0000313" key="3">
    <source>
        <dbReference type="Proteomes" id="UP000216147"/>
    </source>
</evidence>
<dbReference type="EMBL" id="NCEQ01000002">
    <property type="protein sequence ID" value="OYX58536.1"/>
    <property type="molecule type" value="Genomic_DNA"/>
</dbReference>
<dbReference type="Proteomes" id="UP000216147">
    <property type="component" value="Unassembled WGS sequence"/>
</dbReference>
<feature type="chain" id="PRO_5013305381" description="Argininosuccinate lyase" evidence="1">
    <location>
        <begin position="24"/>
        <end position="116"/>
    </location>
</feature>
<sequence length="116" mass="12133">MTIKLLSAAAALAFACVASSASAQTGPLDFTLNNGTSEVVVQLFISIPSTNDWEEDILGDQVVGSGDSVQVTINDGLEDCEYDIKVVFDDETPDLIVMGVDFCAINGESLNLNDGG</sequence>
<reference evidence="2 3" key="1">
    <citation type="submission" date="2017-03" db="EMBL/GenBank/DDBJ databases">
        <title>Lifting the veil on microbial sulfur biogeochemistry in mining wastewaters.</title>
        <authorList>
            <person name="Kantor R.S."/>
            <person name="Colenbrander Nelson T."/>
            <person name="Marshall S."/>
            <person name="Bennett D."/>
            <person name="Apte S."/>
            <person name="Camacho D."/>
            <person name="Thomas B.C."/>
            <person name="Warren L.A."/>
            <person name="Banfield J.F."/>
        </authorList>
    </citation>
    <scope>NUCLEOTIDE SEQUENCE [LARGE SCALE GENOMIC DNA]</scope>
    <source>
        <strain evidence="2">32-68-21</strain>
    </source>
</reference>
<evidence type="ECO:0000256" key="1">
    <source>
        <dbReference type="SAM" id="SignalP"/>
    </source>
</evidence>
<evidence type="ECO:0000313" key="2">
    <source>
        <dbReference type="EMBL" id="OYX58536.1"/>
    </source>
</evidence>
<feature type="signal peptide" evidence="1">
    <location>
        <begin position="1"/>
        <end position="23"/>
    </location>
</feature>
<dbReference type="AlphaFoldDB" id="A0A258HNT9"/>
<proteinExistence type="predicted"/>
<accession>A0A258HNT9</accession>
<gene>
    <name evidence="2" type="ORF">B7Y86_02290</name>
</gene>
<protein>
    <recommendedName>
        <fullName evidence="4">Argininosuccinate lyase</fullName>
    </recommendedName>
</protein>
<organism evidence="2 3">
    <name type="scientific">Brevundimonas subvibrioides</name>
    <dbReference type="NCBI Taxonomy" id="74313"/>
    <lineage>
        <taxon>Bacteria</taxon>
        <taxon>Pseudomonadati</taxon>
        <taxon>Pseudomonadota</taxon>
        <taxon>Alphaproteobacteria</taxon>
        <taxon>Caulobacterales</taxon>
        <taxon>Caulobacteraceae</taxon>
        <taxon>Brevundimonas</taxon>
    </lineage>
</organism>
<dbReference type="PROSITE" id="PS51257">
    <property type="entry name" value="PROKAR_LIPOPROTEIN"/>
    <property type="match status" value="1"/>
</dbReference>
<keyword evidence="1" id="KW-0732">Signal</keyword>
<name>A0A258HNT9_9CAUL</name>
<evidence type="ECO:0008006" key="4">
    <source>
        <dbReference type="Google" id="ProtNLM"/>
    </source>
</evidence>